<evidence type="ECO:0000313" key="2">
    <source>
        <dbReference type="Proteomes" id="UP001285263"/>
    </source>
</evidence>
<keyword evidence="2" id="KW-1185">Reference proteome</keyword>
<sequence>MRDPFELTLEVASAECGKLPDDKRLARALGLRLQMDELAYYELLGRHLGAAGAIWPIKNELRRDLSTRDLDNLFVMMTPEEFGRWEQLPDRLTVYRGCYWENKDGLAWSLDEKEAVRFPNMVRYRREASPLLVRGQVLRDRCVLKLCDGRADIFAVDVQAGEAVQLPPRHH</sequence>
<dbReference type="Proteomes" id="UP001285263">
    <property type="component" value="Unassembled WGS sequence"/>
</dbReference>
<gene>
    <name evidence="1" type="ORF">SNE35_09685</name>
</gene>
<name>A0ABU5DGE9_9BURK</name>
<evidence type="ECO:0000313" key="1">
    <source>
        <dbReference type="EMBL" id="MDY0744780.1"/>
    </source>
</evidence>
<protein>
    <submittedName>
        <fullName evidence="1">Uncharacterized protein</fullName>
    </submittedName>
</protein>
<proteinExistence type="predicted"/>
<comment type="caution">
    <text evidence="1">The sequence shown here is derived from an EMBL/GenBank/DDBJ whole genome shotgun (WGS) entry which is preliminary data.</text>
</comment>
<reference evidence="1 2" key="1">
    <citation type="submission" date="2023-11" db="EMBL/GenBank/DDBJ databases">
        <title>Paucibacter sp. nov., isolated from fresh soil in Korea.</title>
        <authorList>
            <person name="Le N.T.T."/>
        </authorList>
    </citation>
    <scope>NUCLEOTIDE SEQUENCE [LARGE SCALE GENOMIC DNA]</scope>
    <source>
        <strain evidence="1 2">R3-3</strain>
    </source>
</reference>
<dbReference type="EMBL" id="JAXCLA010000003">
    <property type="protein sequence ID" value="MDY0744780.1"/>
    <property type="molecule type" value="Genomic_DNA"/>
</dbReference>
<dbReference type="RefSeq" id="WP_320422692.1">
    <property type="nucleotide sequence ID" value="NZ_JAXCLA010000003.1"/>
</dbReference>
<accession>A0ABU5DGE9</accession>
<organism evidence="1 2">
    <name type="scientific">Roseateles agri</name>
    <dbReference type="NCBI Taxonomy" id="3098619"/>
    <lineage>
        <taxon>Bacteria</taxon>
        <taxon>Pseudomonadati</taxon>
        <taxon>Pseudomonadota</taxon>
        <taxon>Betaproteobacteria</taxon>
        <taxon>Burkholderiales</taxon>
        <taxon>Sphaerotilaceae</taxon>
        <taxon>Roseateles</taxon>
    </lineage>
</organism>